<dbReference type="InterPro" id="IPR001245">
    <property type="entry name" value="Ser-Thr/Tyr_kinase_cat_dom"/>
</dbReference>
<evidence type="ECO:0000313" key="7">
    <source>
        <dbReference type="Proteomes" id="UP000708148"/>
    </source>
</evidence>
<organism evidence="6 7">
    <name type="scientific">Ostreobium quekettii</name>
    <dbReference type="NCBI Taxonomy" id="121088"/>
    <lineage>
        <taxon>Eukaryota</taxon>
        <taxon>Viridiplantae</taxon>
        <taxon>Chlorophyta</taxon>
        <taxon>core chlorophytes</taxon>
        <taxon>Ulvophyceae</taxon>
        <taxon>TCBD clade</taxon>
        <taxon>Bryopsidales</taxon>
        <taxon>Ostreobineae</taxon>
        <taxon>Ostreobiaceae</taxon>
        <taxon>Ostreobium</taxon>
    </lineage>
</organism>
<dbReference type="Pfam" id="PF00069">
    <property type="entry name" value="Pkinase"/>
    <property type="match status" value="1"/>
</dbReference>
<dbReference type="GO" id="GO:0004674">
    <property type="term" value="F:protein serine/threonine kinase activity"/>
    <property type="evidence" value="ECO:0007669"/>
    <property type="project" value="TreeGrafter"/>
</dbReference>
<dbReference type="InterPro" id="IPR011009">
    <property type="entry name" value="Kinase-like_dom_sf"/>
</dbReference>
<keyword evidence="3" id="KW-0418">Kinase</keyword>
<dbReference type="Gene3D" id="1.10.510.10">
    <property type="entry name" value="Transferase(Phosphotransferase) domain 1"/>
    <property type="match status" value="2"/>
</dbReference>
<keyword evidence="7" id="KW-1185">Reference proteome</keyword>
<evidence type="ECO:0000256" key="3">
    <source>
        <dbReference type="ARBA" id="ARBA00022777"/>
    </source>
</evidence>
<feature type="domain" description="Protein kinase" evidence="5">
    <location>
        <begin position="531"/>
        <end position="796"/>
    </location>
</feature>
<dbReference type="PROSITE" id="PS50011">
    <property type="entry name" value="PROTEIN_KINASE_DOM"/>
    <property type="match status" value="2"/>
</dbReference>
<reference evidence="6" key="1">
    <citation type="submission" date="2020-12" db="EMBL/GenBank/DDBJ databases">
        <authorList>
            <person name="Iha C."/>
        </authorList>
    </citation>
    <scope>NUCLEOTIDE SEQUENCE</scope>
</reference>
<keyword evidence="1" id="KW-0808">Transferase</keyword>
<dbReference type="Proteomes" id="UP000708148">
    <property type="component" value="Unassembled WGS sequence"/>
</dbReference>
<dbReference type="EMBL" id="CAJHUC010002408">
    <property type="protein sequence ID" value="CAD7703776.1"/>
    <property type="molecule type" value="Genomic_DNA"/>
</dbReference>
<sequence>AFDMHKFYTATEAREGAQAICKILKACLEWWKVEGVEILDRVPQEAVEEDEKTLDRYLGYILGMERGDYIFNDMHADIQKEWKQAKQEHEVQLRSLQIVPDQEIGLPQRQLSESVYVATYRGREHAVKSGNRMDNVGFARFYTEAAVMGRIHSLSVARLFAVTRSGKLVMEKGEMDIMTWFWQHKSQGLKLKLRLLHDAARSLNEVHYAKLVHRDICTKKFVVFGGGQPEVKLVGFGKAFATGNITGKNTVRKHGKITFAAPEIFEEKPCDLKSDIYSFGIVMYELIGETLPYGRGATDAKVMAMKRNGEPPSDIPPGKCPDGLLNLMAECCAVDPAARPSSMEEVQQRLTKLVDQQVDSVQKLHAMIDEIGTMLQNARYNVNMLAFLHACMTKAKNVYEIPKRPQDWKDLVGAIKDGMDLVARHTQEFNLRNYYTVDETLYLVNGCCTDILRSADQFEGNSASDTERSVPGSTAEKDRNFLEQHLGFVVRVLDHDSVKDGGFLEEWETARSRLEKQVRDVQRISRTDVDWKGKTKIAAGGEGTVYKTRWNGREVALKVPKDSESHHTMLAEFWAETALIAELKHEHVVPVLAMCGGVANSSGNDCTPFLVMELATENLGAWYKRQGLEAWALKRNVLLQAAKGLHHLHKHCVVHRDIKPENILIFPGGGDGCPIVKLCDLGVAVGQTAEWRRRTTKKWQPGTEEYKAPELFDGKRSSPESDVYSFGIVLIEVVANCEHHLYKGHSGRSAKLDGKLPCAIPDTCPADLKDLIQKCLDVNPDKRPCMEEVKEVLHRK</sequence>
<proteinExistence type="predicted"/>
<dbReference type="PANTHER" id="PTHR44329:SF288">
    <property type="entry name" value="MITOGEN-ACTIVATED PROTEIN KINASE KINASE KINASE 20"/>
    <property type="match status" value="1"/>
</dbReference>
<keyword evidence="4" id="KW-0067">ATP-binding</keyword>
<comment type="caution">
    <text evidence="6">The sequence shown here is derived from an EMBL/GenBank/DDBJ whole genome shotgun (WGS) entry which is preliminary data.</text>
</comment>
<feature type="domain" description="Protein kinase" evidence="5">
    <location>
        <begin position="93"/>
        <end position="368"/>
    </location>
</feature>
<keyword evidence="2" id="KW-0547">Nucleotide-binding</keyword>
<feature type="non-terminal residue" evidence="6">
    <location>
        <position position="796"/>
    </location>
</feature>
<accession>A0A8S1J922</accession>
<name>A0A8S1J922_9CHLO</name>
<dbReference type="GO" id="GO:0005524">
    <property type="term" value="F:ATP binding"/>
    <property type="evidence" value="ECO:0007669"/>
    <property type="project" value="UniProtKB-KW"/>
</dbReference>
<dbReference type="InterPro" id="IPR000719">
    <property type="entry name" value="Prot_kinase_dom"/>
</dbReference>
<evidence type="ECO:0000256" key="4">
    <source>
        <dbReference type="ARBA" id="ARBA00022840"/>
    </source>
</evidence>
<dbReference type="AlphaFoldDB" id="A0A8S1J922"/>
<dbReference type="InterPro" id="IPR051681">
    <property type="entry name" value="Ser/Thr_Kinases-Pseudokinases"/>
</dbReference>
<dbReference type="OrthoDB" id="4062651at2759"/>
<dbReference type="InterPro" id="IPR008271">
    <property type="entry name" value="Ser/Thr_kinase_AS"/>
</dbReference>
<evidence type="ECO:0000256" key="1">
    <source>
        <dbReference type="ARBA" id="ARBA00022679"/>
    </source>
</evidence>
<evidence type="ECO:0000256" key="2">
    <source>
        <dbReference type="ARBA" id="ARBA00022741"/>
    </source>
</evidence>
<dbReference type="SUPFAM" id="SSF56112">
    <property type="entry name" value="Protein kinase-like (PK-like)"/>
    <property type="match status" value="2"/>
</dbReference>
<dbReference type="Gene3D" id="3.30.200.20">
    <property type="entry name" value="Phosphorylase Kinase, domain 1"/>
    <property type="match status" value="1"/>
</dbReference>
<dbReference type="PANTHER" id="PTHR44329">
    <property type="entry name" value="SERINE/THREONINE-PROTEIN KINASE TNNI3K-RELATED"/>
    <property type="match status" value="1"/>
</dbReference>
<dbReference type="Pfam" id="PF07714">
    <property type="entry name" value="PK_Tyr_Ser-Thr"/>
    <property type="match status" value="1"/>
</dbReference>
<gene>
    <name evidence="6" type="ORF">OSTQU699_LOCUS9133</name>
</gene>
<evidence type="ECO:0000313" key="6">
    <source>
        <dbReference type="EMBL" id="CAD7703776.1"/>
    </source>
</evidence>
<dbReference type="SMART" id="SM00220">
    <property type="entry name" value="S_TKc"/>
    <property type="match status" value="2"/>
</dbReference>
<dbReference type="PROSITE" id="PS00108">
    <property type="entry name" value="PROTEIN_KINASE_ST"/>
    <property type="match status" value="1"/>
</dbReference>
<protein>
    <recommendedName>
        <fullName evidence="5">Protein kinase domain-containing protein</fullName>
    </recommendedName>
</protein>
<evidence type="ECO:0000259" key="5">
    <source>
        <dbReference type="PROSITE" id="PS50011"/>
    </source>
</evidence>